<reference evidence="4" key="1">
    <citation type="journal article" date="2010" name="Stand. Genomic Sci.">
        <title>Complete genome sequence of Sulfurimonas autotrophica type strain (OK10).</title>
        <authorList>
            <person name="Sikorski J."/>
            <person name="Munk C."/>
            <person name="Lapidus A."/>
            <person name="Djao O."/>
            <person name="Lucas S."/>
            <person name="Glavina Del Rio T."/>
            <person name="Nolan M."/>
            <person name="Tice H."/>
            <person name="Han C."/>
            <person name="Cheng J."/>
            <person name="Tapia R."/>
            <person name="Goodwin L."/>
            <person name="Pitluck S."/>
            <person name="Liolios K."/>
            <person name="Ivanova N."/>
            <person name="Mavromatis K."/>
            <person name="Mikhailova N."/>
            <person name="Pati A."/>
            <person name="Sims D."/>
            <person name="Meincke L."/>
            <person name="Brettin T."/>
            <person name="Detter J."/>
            <person name="Chen A."/>
            <person name="Palaniappan K."/>
            <person name="Land M."/>
            <person name="Hauser L."/>
            <person name="Chang Y."/>
            <person name="Jeffries C."/>
            <person name="Rohde M."/>
            <person name="Lang E."/>
            <person name="Spring S."/>
            <person name="Goker M."/>
            <person name="Woyke T."/>
            <person name="Bristow J."/>
            <person name="Eisen J."/>
            <person name="Markowitz V."/>
            <person name="Hugenholtz P."/>
            <person name="Kyrpides N."/>
            <person name="Klenk H."/>
        </authorList>
    </citation>
    <scope>NUCLEOTIDE SEQUENCE [LARGE SCALE GENOMIC DNA]</scope>
    <source>
        <strain evidence="4">ATCC BAA-671 / DSM 16294 / JCM 11897 / OK10</strain>
    </source>
</reference>
<dbReference type="STRING" id="563040.Saut_0416"/>
<dbReference type="InterPro" id="IPR051928">
    <property type="entry name" value="NorD/CobT"/>
</dbReference>
<keyword evidence="4" id="KW-1185">Reference proteome</keyword>
<accession>E0UUV3</accession>
<dbReference type="Proteomes" id="UP000007803">
    <property type="component" value="Chromosome"/>
</dbReference>
<dbReference type="SMART" id="SM00327">
    <property type="entry name" value="VWA"/>
    <property type="match status" value="1"/>
</dbReference>
<protein>
    <submittedName>
        <fullName evidence="3">von Willebrand factor type A</fullName>
    </submittedName>
</protein>
<gene>
    <name evidence="3" type="ordered locus">Saut_0416</name>
</gene>
<dbReference type="HOGENOM" id="CLU_024042_0_0_7"/>
<feature type="compositionally biased region" description="Basic and acidic residues" evidence="1">
    <location>
        <begin position="212"/>
        <end position="223"/>
    </location>
</feature>
<dbReference type="InterPro" id="IPR002035">
    <property type="entry name" value="VWF_A"/>
</dbReference>
<dbReference type="eggNOG" id="COG4548">
    <property type="taxonomic scope" value="Bacteria"/>
</dbReference>
<evidence type="ECO:0000313" key="4">
    <source>
        <dbReference type="Proteomes" id="UP000007803"/>
    </source>
</evidence>
<dbReference type="EMBL" id="CP002205">
    <property type="protein sequence ID" value="ADN08465.1"/>
    <property type="molecule type" value="Genomic_DNA"/>
</dbReference>
<dbReference type="SUPFAM" id="SSF53300">
    <property type="entry name" value="vWA-like"/>
    <property type="match status" value="1"/>
</dbReference>
<name>E0UUV3_SULAO</name>
<feature type="domain" description="VWFA" evidence="2">
    <location>
        <begin position="410"/>
        <end position="593"/>
    </location>
</feature>
<dbReference type="PROSITE" id="PS50234">
    <property type="entry name" value="VWFA"/>
    <property type="match status" value="1"/>
</dbReference>
<organism evidence="3 4">
    <name type="scientific">Sulfurimonas autotrophica (strain ATCC BAA-671 / DSM 16294 / JCM 11897 / OK10)</name>
    <dbReference type="NCBI Taxonomy" id="563040"/>
    <lineage>
        <taxon>Bacteria</taxon>
        <taxon>Pseudomonadati</taxon>
        <taxon>Campylobacterota</taxon>
        <taxon>Epsilonproteobacteria</taxon>
        <taxon>Campylobacterales</taxon>
        <taxon>Sulfurimonadaceae</taxon>
        <taxon>Sulfurimonas</taxon>
    </lineage>
</organism>
<evidence type="ECO:0000256" key="1">
    <source>
        <dbReference type="SAM" id="MobiDB-lite"/>
    </source>
</evidence>
<sequence length="599" mass="70535">MLHYWLEFEESMGKVWDKYLNKKVHKFHEDKRVYFEDISKPLHIFHRLMGGEKAKELQITDKRYVETSRTLLEKISFLGKEFFLTWQDEESVYLPASFAYFSTKQENEMLYYWLIAMAAQIENVTNNSFIEKNQQAMYYLTKRYSGFDVFYKSASQYLMDKYEQLSFLKSLDEQSNQDLIDDYPNPLWIYPPSITLSYANNVDSGDEELTREEDKDKSEELHMKKQANQIDDKHETDGFLAFLPESLMSIFEQVNVDRCEDDSFDEDALYHAEDLDEITVGQKQANLSARIKMDLELLPDNTVTYPLGKGHFVDEWDYKRQDYLLKYARILPQVTLNVIPIELPRRLKKTVKKIQGELDLLQLDRIKNDRLPYGDELNMDSWIEYMSHQNKSMHHQNFYTTYEKKTRDMSTLLLADISLSTEGGITQELRIIDVIKDSLMVFSEALEKLEDKFAIYTFSSLQNKKVYFNIIKNFKDKYDALIRGRIESIKPQYYTRMGAAIRESAKILDKQQSANKLLLIISDGKPNDEDRYDGRYGIEDTKKALQEIKKKGITPFCITIDLDAKEYLNYLFGQNGYAIVRDGQKLPKVLTEVYINLTK</sequence>
<dbReference type="PANTHER" id="PTHR41248">
    <property type="entry name" value="NORD PROTEIN"/>
    <property type="match status" value="1"/>
</dbReference>
<dbReference type="KEGG" id="sua:Saut_0416"/>
<dbReference type="InterPro" id="IPR036465">
    <property type="entry name" value="vWFA_dom_sf"/>
</dbReference>
<dbReference type="CDD" id="cd01454">
    <property type="entry name" value="vWA_norD_type"/>
    <property type="match status" value="1"/>
</dbReference>
<dbReference type="Gene3D" id="3.40.50.410">
    <property type="entry name" value="von Willebrand factor, type A domain"/>
    <property type="match status" value="1"/>
</dbReference>
<dbReference type="Pfam" id="PF00092">
    <property type="entry name" value="VWA"/>
    <property type="match status" value="1"/>
</dbReference>
<dbReference type="AlphaFoldDB" id="E0UUV3"/>
<dbReference type="PANTHER" id="PTHR41248:SF1">
    <property type="entry name" value="NORD PROTEIN"/>
    <property type="match status" value="1"/>
</dbReference>
<proteinExistence type="predicted"/>
<dbReference type="OrthoDB" id="9758211at2"/>
<evidence type="ECO:0000313" key="3">
    <source>
        <dbReference type="EMBL" id="ADN08465.1"/>
    </source>
</evidence>
<evidence type="ECO:0000259" key="2">
    <source>
        <dbReference type="PROSITE" id="PS50234"/>
    </source>
</evidence>
<feature type="region of interest" description="Disordered" evidence="1">
    <location>
        <begin position="205"/>
        <end position="228"/>
    </location>
</feature>